<dbReference type="InterPro" id="IPR029045">
    <property type="entry name" value="ClpP/crotonase-like_dom_sf"/>
</dbReference>
<reference evidence="3 4" key="1">
    <citation type="submission" date="2018-01" db="EMBL/GenBank/DDBJ databases">
        <authorList>
            <person name="Paulsen S."/>
            <person name="Gram L.K."/>
        </authorList>
    </citation>
    <scope>NUCLEOTIDE SEQUENCE [LARGE SCALE GENOMIC DNA]</scope>
    <source>
        <strain evidence="3 4">S3790</strain>
    </source>
</reference>
<protein>
    <submittedName>
        <fullName evidence="3">Enoyl-CoA hydratase</fullName>
    </submittedName>
</protein>
<dbReference type="CDD" id="cd06558">
    <property type="entry name" value="crotonase-like"/>
    <property type="match status" value="1"/>
</dbReference>
<comment type="similarity">
    <text evidence="1 2">Belongs to the enoyl-CoA hydratase/isomerase family.</text>
</comment>
<gene>
    <name evidence="3" type="ORF">CWC19_10035</name>
</gene>
<evidence type="ECO:0000313" key="3">
    <source>
        <dbReference type="EMBL" id="TMO68406.1"/>
    </source>
</evidence>
<dbReference type="Gene3D" id="3.90.226.10">
    <property type="entry name" value="2-enoyl-CoA Hydratase, Chain A, domain 1"/>
    <property type="match status" value="1"/>
</dbReference>
<organism evidence="3 4">
    <name type="scientific">Pseudoalteromonas aurantia</name>
    <dbReference type="NCBI Taxonomy" id="43654"/>
    <lineage>
        <taxon>Bacteria</taxon>
        <taxon>Pseudomonadati</taxon>
        <taxon>Pseudomonadota</taxon>
        <taxon>Gammaproteobacteria</taxon>
        <taxon>Alteromonadales</taxon>
        <taxon>Pseudoalteromonadaceae</taxon>
        <taxon>Pseudoalteromonas</taxon>
    </lineage>
</organism>
<dbReference type="Proteomes" id="UP000307217">
    <property type="component" value="Unassembled WGS sequence"/>
</dbReference>
<dbReference type="InterPro" id="IPR018376">
    <property type="entry name" value="Enoyl-CoA_hyd/isom_CS"/>
</dbReference>
<dbReference type="SUPFAM" id="SSF52096">
    <property type="entry name" value="ClpP/crotonase"/>
    <property type="match status" value="1"/>
</dbReference>
<dbReference type="NCBIfam" id="NF005699">
    <property type="entry name" value="PRK07509.1"/>
    <property type="match status" value="1"/>
</dbReference>
<dbReference type="PANTHER" id="PTHR43149">
    <property type="entry name" value="ENOYL-COA HYDRATASE"/>
    <property type="match status" value="1"/>
</dbReference>
<dbReference type="AlphaFoldDB" id="A0A5S3V943"/>
<dbReference type="InterPro" id="IPR045002">
    <property type="entry name" value="Ech1-like"/>
</dbReference>
<dbReference type="PANTHER" id="PTHR43149:SF1">
    <property type="entry name" value="DELTA(3,5)-DELTA(2,4)-DIENOYL-COA ISOMERASE, MITOCHONDRIAL"/>
    <property type="match status" value="1"/>
</dbReference>
<comment type="caution">
    <text evidence="3">The sequence shown here is derived from an EMBL/GenBank/DDBJ whole genome shotgun (WGS) entry which is preliminary data.</text>
</comment>
<accession>A0A5S3V943</accession>
<evidence type="ECO:0000313" key="4">
    <source>
        <dbReference type="Proteomes" id="UP000307217"/>
    </source>
</evidence>
<dbReference type="RefSeq" id="WP_138591753.1">
    <property type="nucleotide sequence ID" value="NZ_PNBX01000039.1"/>
</dbReference>
<dbReference type="GO" id="GO:0016853">
    <property type="term" value="F:isomerase activity"/>
    <property type="evidence" value="ECO:0007669"/>
    <property type="project" value="InterPro"/>
</dbReference>
<dbReference type="InterPro" id="IPR001753">
    <property type="entry name" value="Enoyl-CoA_hydra/iso"/>
</dbReference>
<name>A0A5S3V943_9GAMM</name>
<dbReference type="PROSITE" id="PS00166">
    <property type="entry name" value="ENOYL_COA_HYDRATASE"/>
    <property type="match status" value="1"/>
</dbReference>
<evidence type="ECO:0000256" key="1">
    <source>
        <dbReference type="ARBA" id="ARBA00005254"/>
    </source>
</evidence>
<dbReference type="EMBL" id="PNBX01000039">
    <property type="protein sequence ID" value="TMO68406.1"/>
    <property type="molecule type" value="Genomic_DNA"/>
</dbReference>
<dbReference type="Pfam" id="PF00378">
    <property type="entry name" value="ECH_1"/>
    <property type="match status" value="1"/>
</dbReference>
<reference evidence="4" key="2">
    <citation type="submission" date="2019-06" db="EMBL/GenBank/DDBJ databases">
        <title>Co-occurence of chitin degradation, pigmentation and bioactivity in marine Pseudoalteromonas.</title>
        <authorList>
            <person name="Sonnenschein E.C."/>
            <person name="Bech P.K."/>
        </authorList>
    </citation>
    <scope>NUCLEOTIDE SEQUENCE [LARGE SCALE GENOMIC DNA]</scope>
    <source>
        <strain evidence="4">S3790</strain>
    </source>
</reference>
<evidence type="ECO:0000256" key="2">
    <source>
        <dbReference type="RuleBase" id="RU003707"/>
    </source>
</evidence>
<dbReference type="OrthoDB" id="4608673at2"/>
<sequence length="263" mass="29333">MVTLEIKNNIAWVTLNRPEKQNALHLAMFHELDKIIKTLRKNTQIRAVIVSGAGEHFCSGLDVKSIMKKPLAIFQLLFKWLPGNPNLVQRVTLAWKTLPVPVIAVINGHCFGAGLHIAIGADYRIATANAKLAIMESKWGLCPDMGTGVLLPALIPQDKLWLLTSQGSPIDADTAKEYGLISDVHTDTKHAVQSLLDILLTRSPDALAAIKKINNRAYSANRRQVLWQETWCQIRLLLNKNTRVAMHNALAEQAKPYAERSKW</sequence>
<proteinExistence type="inferred from homology"/>